<evidence type="ECO:0000313" key="2">
    <source>
        <dbReference type="EMBL" id="CEP16211.1"/>
    </source>
</evidence>
<dbReference type="Proteomes" id="UP000054107">
    <property type="component" value="Unassembled WGS sequence"/>
</dbReference>
<dbReference type="Gene3D" id="1.10.150.130">
    <property type="match status" value="1"/>
</dbReference>
<dbReference type="STRING" id="35722.A0A0B7NCB6"/>
<gene>
    <name evidence="2" type="primary">PARPA_10460.1 scaffold 40558</name>
</gene>
<evidence type="ECO:0000256" key="1">
    <source>
        <dbReference type="ARBA" id="ARBA00023125"/>
    </source>
</evidence>
<reference evidence="2 3" key="1">
    <citation type="submission" date="2014-09" db="EMBL/GenBank/DDBJ databases">
        <authorList>
            <person name="Ellenberger Sabrina"/>
        </authorList>
    </citation>
    <scope>NUCLEOTIDE SEQUENCE [LARGE SCALE GENOMIC DNA]</scope>
    <source>
        <strain evidence="2 3">CBS 412.66</strain>
    </source>
</reference>
<keyword evidence="3" id="KW-1185">Reference proteome</keyword>
<accession>A0A0B7NCB6</accession>
<dbReference type="InterPro" id="IPR010998">
    <property type="entry name" value="Integrase_recombinase_N"/>
</dbReference>
<dbReference type="EMBL" id="LN732903">
    <property type="protein sequence ID" value="CEP16211.1"/>
    <property type="molecule type" value="Genomic_DNA"/>
</dbReference>
<name>A0A0B7NCB6_9FUNG</name>
<dbReference type="Gene3D" id="1.10.443.20">
    <property type="entry name" value="Centromere DNA-binding protein complex CBF3 subunit, domain 2"/>
    <property type="match status" value="1"/>
</dbReference>
<proteinExistence type="predicted"/>
<keyword evidence="1" id="KW-0238">DNA-binding</keyword>
<evidence type="ECO:0008006" key="4">
    <source>
        <dbReference type="Google" id="ProtNLM"/>
    </source>
</evidence>
<evidence type="ECO:0000313" key="3">
    <source>
        <dbReference type="Proteomes" id="UP000054107"/>
    </source>
</evidence>
<sequence>MNSSSNSSGNSSNNQTAINVNQQHIYNQENAAIEASLAYETRTVVETIRPVNTVYAYLPKQNKFKQWCLDRHYPNDIVTEMKIVRYVKELFDRGIESTTRNVDGTTTTVRISYSHETLKMHIKALVDLYAKQKADNKDTMTLKHPRGETLKSFESSLKRLCSAARQSESFIDPGIGSIQDGYNAEQLVKIADHYLEREKKPGDALRDRMMFLLNHMMMLRGETLRDTNLNHMFSLEFKDEGATRCPVFVMMITGDAVFLKQQAEEHEIFQHEIFQSEEFKSFAENLNRCINSTTPPSEIEIQRIVPEIN</sequence>
<organism evidence="2 3">
    <name type="scientific">Parasitella parasitica</name>
    <dbReference type="NCBI Taxonomy" id="35722"/>
    <lineage>
        <taxon>Eukaryota</taxon>
        <taxon>Fungi</taxon>
        <taxon>Fungi incertae sedis</taxon>
        <taxon>Mucoromycota</taxon>
        <taxon>Mucoromycotina</taxon>
        <taxon>Mucoromycetes</taxon>
        <taxon>Mucorales</taxon>
        <taxon>Mucorineae</taxon>
        <taxon>Mucoraceae</taxon>
        <taxon>Parasitella</taxon>
    </lineage>
</organism>
<dbReference type="AlphaFoldDB" id="A0A0B7NCB6"/>
<protein>
    <recommendedName>
        <fullName evidence="4">Ndc10 domain-containing protein</fullName>
    </recommendedName>
</protein>
<dbReference type="OrthoDB" id="2281860at2759"/>
<feature type="non-terminal residue" evidence="2">
    <location>
        <position position="309"/>
    </location>
</feature>
<dbReference type="InterPro" id="IPR038279">
    <property type="entry name" value="Ndc10_dom2_sf"/>
</dbReference>
<dbReference type="GO" id="GO:0003677">
    <property type="term" value="F:DNA binding"/>
    <property type="evidence" value="ECO:0007669"/>
    <property type="project" value="UniProtKB-KW"/>
</dbReference>